<dbReference type="PROSITE" id="PS50826">
    <property type="entry name" value="RUN"/>
    <property type="match status" value="1"/>
</dbReference>
<dbReference type="InterPro" id="IPR037213">
    <property type="entry name" value="Run_dom_sf"/>
</dbReference>
<dbReference type="GeneTree" id="ENSGT00900000141033"/>
<dbReference type="PANTHER" id="PTHR15591:SF14">
    <property type="entry name" value="AP-4 COMPLEX ACCESSORY SUBUNIT RUSC2"/>
    <property type="match status" value="1"/>
</dbReference>
<evidence type="ECO:0000313" key="3">
    <source>
        <dbReference type="Proteomes" id="UP000265100"/>
    </source>
</evidence>
<reference evidence="2" key="4">
    <citation type="submission" date="2025-09" db="UniProtKB">
        <authorList>
            <consortium name="Ensembl"/>
        </authorList>
    </citation>
    <scope>IDENTIFICATION</scope>
</reference>
<evidence type="ECO:0000313" key="2">
    <source>
        <dbReference type="Ensembl" id="ENSACLP00000028372.2"/>
    </source>
</evidence>
<protein>
    <recommendedName>
        <fullName evidence="1">RUN domain-containing protein</fullName>
    </recommendedName>
</protein>
<organism evidence="2 3">
    <name type="scientific">Astatotilapia calliptera</name>
    <name type="common">Eastern happy</name>
    <name type="synonym">Chromis callipterus</name>
    <dbReference type="NCBI Taxonomy" id="8154"/>
    <lineage>
        <taxon>Eukaryota</taxon>
        <taxon>Metazoa</taxon>
        <taxon>Chordata</taxon>
        <taxon>Craniata</taxon>
        <taxon>Vertebrata</taxon>
        <taxon>Euteleostomi</taxon>
        <taxon>Actinopterygii</taxon>
        <taxon>Neopterygii</taxon>
        <taxon>Teleostei</taxon>
        <taxon>Neoteleostei</taxon>
        <taxon>Acanthomorphata</taxon>
        <taxon>Ovalentaria</taxon>
        <taxon>Cichlomorphae</taxon>
        <taxon>Cichliformes</taxon>
        <taxon>Cichlidae</taxon>
        <taxon>African cichlids</taxon>
        <taxon>Pseudocrenilabrinae</taxon>
        <taxon>Haplochromini</taxon>
        <taxon>Astatotilapia</taxon>
    </lineage>
</organism>
<dbReference type="PANTHER" id="PTHR15591">
    <property type="entry name" value="RUN AND SH3 DOMAIN CONTAINING"/>
    <property type="match status" value="1"/>
</dbReference>
<dbReference type="Gene3D" id="1.20.58.900">
    <property type="match status" value="1"/>
</dbReference>
<evidence type="ECO:0000259" key="1">
    <source>
        <dbReference type="PROSITE" id="PS50826"/>
    </source>
</evidence>
<proteinExistence type="predicted"/>
<sequence length="100" mass="11240">IQKVAPKWLLRSVSRAVDLIMAHFGSSRDPEEKMRLGNSSYSPTIAGLVLEHLCPTIQDILEDGLRDHKLDFIIGQRRNHAWSVVETSTRIAVSLSKTCQ</sequence>
<dbReference type="Bgee" id="ENSACLG00000019227">
    <property type="expression patterns" value="Expressed in camera-type eye and 3 other cell types or tissues"/>
</dbReference>
<reference evidence="2 3" key="1">
    <citation type="submission" date="2018-05" db="EMBL/GenBank/DDBJ databases">
        <authorList>
            <person name="Datahose"/>
        </authorList>
    </citation>
    <scope>NUCLEOTIDE SEQUENCE</scope>
</reference>
<dbReference type="AlphaFoldDB" id="A0A3P8QH13"/>
<reference evidence="2" key="3">
    <citation type="submission" date="2025-08" db="UniProtKB">
        <authorList>
            <consortium name="Ensembl"/>
        </authorList>
    </citation>
    <scope>IDENTIFICATION</scope>
</reference>
<dbReference type="Ensembl" id="ENSACLT00000029041.2">
    <property type="protein sequence ID" value="ENSACLP00000028372.2"/>
    <property type="gene ID" value="ENSACLG00000037452.1"/>
</dbReference>
<feature type="domain" description="RUN" evidence="1">
    <location>
        <begin position="44"/>
        <end position="100"/>
    </location>
</feature>
<reference evidence="3" key="2">
    <citation type="submission" date="2023-03" db="EMBL/GenBank/DDBJ databases">
        <authorList>
            <consortium name="Wellcome Sanger Institute Data Sharing"/>
        </authorList>
    </citation>
    <scope>NUCLEOTIDE SEQUENCE [LARGE SCALE GENOMIC DNA]</scope>
</reference>
<dbReference type="InterPro" id="IPR047343">
    <property type="entry name" value="RUSC1_2"/>
</dbReference>
<dbReference type="InterPro" id="IPR004012">
    <property type="entry name" value="Run_dom"/>
</dbReference>
<name>A0A3P8QH13_ASTCA</name>
<keyword evidence="3" id="KW-1185">Reference proteome</keyword>
<accession>A0A3P8QH13</accession>
<dbReference type="GO" id="GO:0031410">
    <property type="term" value="C:cytoplasmic vesicle"/>
    <property type="evidence" value="ECO:0007669"/>
    <property type="project" value="TreeGrafter"/>
</dbReference>
<dbReference type="Proteomes" id="UP000265100">
    <property type="component" value="Chromosome 7"/>
</dbReference>